<proteinExistence type="predicted"/>
<accession>A0A2Z6PC31</accession>
<keyword evidence="2" id="KW-1185">Reference proteome</keyword>
<reference evidence="2" key="1">
    <citation type="journal article" date="2017" name="Front. Plant Sci.">
        <title>Climate Clever Clovers: New Paradigm to Reduce the Environmental Footprint of Ruminants by Breeding Low Methanogenic Forages Utilizing Haplotype Variation.</title>
        <authorList>
            <person name="Kaur P."/>
            <person name="Appels R."/>
            <person name="Bayer P.E."/>
            <person name="Keeble-Gagnere G."/>
            <person name="Wang J."/>
            <person name="Hirakawa H."/>
            <person name="Shirasawa K."/>
            <person name="Vercoe P."/>
            <person name="Stefanova K."/>
            <person name="Durmic Z."/>
            <person name="Nichols P."/>
            <person name="Revell C."/>
            <person name="Isobe S.N."/>
            <person name="Edwards D."/>
            <person name="Erskine W."/>
        </authorList>
    </citation>
    <scope>NUCLEOTIDE SEQUENCE [LARGE SCALE GENOMIC DNA]</scope>
    <source>
        <strain evidence="2">cv. Daliak</strain>
    </source>
</reference>
<name>A0A2Z6PC31_TRISU</name>
<dbReference type="Proteomes" id="UP000242715">
    <property type="component" value="Unassembled WGS sequence"/>
</dbReference>
<dbReference type="AlphaFoldDB" id="A0A2Z6PC31"/>
<protein>
    <submittedName>
        <fullName evidence="1">Uncharacterized protein</fullName>
    </submittedName>
</protein>
<dbReference type="EMBL" id="DF973832">
    <property type="protein sequence ID" value="GAU40907.1"/>
    <property type="molecule type" value="Genomic_DNA"/>
</dbReference>
<evidence type="ECO:0000313" key="1">
    <source>
        <dbReference type="EMBL" id="GAU40907.1"/>
    </source>
</evidence>
<gene>
    <name evidence="1" type="ORF">TSUD_297130</name>
</gene>
<evidence type="ECO:0000313" key="2">
    <source>
        <dbReference type="Proteomes" id="UP000242715"/>
    </source>
</evidence>
<organism evidence="1 2">
    <name type="scientific">Trifolium subterraneum</name>
    <name type="common">Subterranean clover</name>
    <dbReference type="NCBI Taxonomy" id="3900"/>
    <lineage>
        <taxon>Eukaryota</taxon>
        <taxon>Viridiplantae</taxon>
        <taxon>Streptophyta</taxon>
        <taxon>Embryophyta</taxon>
        <taxon>Tracheophyta</taxon>
        <taxon>Spermatophyta</taxon>
        <taxon>Magnoliopsida</taxon>
        <taxon>eudicotyledons</taxon>
        <taxon>Gunneridae</taxon>
        <taxon>Pentapetalae</taxon>
        <taxon>rosids</taxon>
        <taxon>fabids</taxon>
        <taxon>Fabales</taxon>
        <taxon>Fabaceae</taxon>
        <taxon>Papilionoideae</taxon>
        <taxon>50 kb inversion clade</taxon>
        <taxon>NPAAA clade</taxon>
        <taxon>Hologalegina</taxon>
        <taxon>IRL clade</taxon>
        <taxon>Trifolieae</taxon>
        <taxon>Trifolium</taxon>
    </lineage>
</organism>
<sequence length="95" mass="9995">MANRQTEIILPLAGRRNHRRSGLTVLAEGGAFHTPDPKHPEHDFDASTVSGSVWESVPAGPLAAGIVGSRKGSGVGPYSHGQQSLAWEQMLGALN</sequence>